<gene>
    <name evidence="2" type="ORF">SAMN05444007_10365</name>
</gene>
<dbReference type="Pfam" id="PF13360">
    <property type="entry name" value="PQQ_2"/>
    <property type="match status" value="2"/>
</dbReference>
<reference evidence="2 3" key="1">
    <citation type="submission" date="2016-10" db="EMBL/GenBank/DDBJ databases">
        <authorList>
            <person name="de Groot N.N."/>
        </authorList>
    </citation>
    <scope>NUCLEOTIDE SEQUENCE [LARGE SCALE GENOMIC DNA]</scope>
    <source>
        <strain evidence="2 3">DSM 29340</strain>
    </source>
</reference>
<dbReference type="EMBL" id="FNYD01000003">
    <property type="protein sequence ID" value="SEI98247.1"/>
    <property type="molecule type" value="Genomic_DNA"/>
</dbReference>
<dbReference type="Gene3D" id="2.130.10.10">
    <property type="entry name" value="YVTN repeat-like/Quinoprotein amine dehydrogenase"/>
    <property type="match status" value="1"/>
</dbReference>
<dbReference type="InterPro" id="IPR015943">
    <property type="entry name" value="WD40/YVTN_repeat-like_dom_sf"/>
</dbReference>
<feature type="domain" description="Pyrrolo-quinoline quinone repeat" evidence="1">
    <location>
        <begin position="380"/>
        <end position="439"/>
    </location>
</feature>
<dbReference type="AlphaFoldDB" id="A0A1H6V905"/>
<dbReference type="PANTHER" id="PTHR34512">
    <property type="entry name" value="CELL SURFACE PROTEIN"/>
    <property type="match status" value="1"/>
</dbReference>
<dbReference type="InterPro" id="IPR011047">
    <property type="entry name" value="Quinoprotein_ADH-like_sf"/>
</dbReference>
<organism evidence="2 3">
    <name type="scientific">Cribrihabitans marinus</name>
    <dbReference type="NCBI Taxonomy" id="1227549"/>
    <lineage>
        <taxon>Bacteria</taxon>
        <taxon>Pseudomonadati</taxon>
        <taxon>Pseudomonadota</taxon>
        <taxon>Alphaproteobacteria</taxon>
        <taxon>Rhodobacterales</taxon>
        <taxon>Paracoccaceae</taxon>
        <taxon>Cribrihabitans</taxon>
    </lineage>
</organism>
<feature type="domain" description="Pyrrolo-quinoline quinone repeat" evidence="1">
    <location>
        <begin position="122"/>
        <end position="357"/>
    </location>
</feature>
<dbReference type="Proteomes" id="UP000199379">
    <property type="component" value="Unassembled WGS sequence"/>
</dbReference>
<dbReference type="STRING" id="1227549.SAMN05444007_10365"/>
<dbReference type="InterPro" id="IPR002372">
    <property type="entry name" value="PQQ_rpt_dom"/>
</dbReference>
<proteinExistence type="predicted"/>
<dbReference type="RefSeq" id="WP_229724203.1">
    <property type="nucleotide sequence ID" value="NZ_BMGV01000003.1"/>
</dbReference>
<dbReference type="PANTHER" id="PTHR34512:SF30">
    <property type="entry name" value="OUTER MEMBRANE PROTEIN ASSEMBLY FACTOR BAMB"/>
    <property type="match status" value="1"/>
</dbReference>
<name>A0A1H6V905_9RHOB</name>
<dbReference type="SUPFAM" id="SSF50998">
    <property type="entry name" value="Quinoprotein alcohol dehydrogenase-like"/>
    <property type="match status" value="1"/>
</dbReference>
<evidence type="ECO:0000259" key="1">
    <source>
        <dbReference type="Pfam" id="PF13360"/>
    </source>
</evidence>
<dbReference type="SMART" id="SM00564">
    <property type="entry name" value="PQQ"/>
    <property type="match status" value="5"/>
</dbReference>
<accession>A0A1H6V905</accession>
<evidence type="ECO:0000313" key="2">
    <source>
        <dbReference type="EMBL" id="SEI98247.1"/>
    </source>
</evidence>
<evidence type="ECO:0000313" key="3">
    <source>
        <dbReference type="Proteomes" id="UP000199379"/>
    </source>
</evidence>
<keyword evidence="3" id="KW-1185">Reference proteome</keyword>
<sequence>MVQFSISRAGMTLAGGALLLLSACTEPDVILPGPREDIRPDATAATGAVSNAPAARLPAQVTNASWPQGAGTPAFRTDHPALRSTPQRIWSTQIGEGDSRRQRITAAPVVAGGLIYTLDAGATVTAVSQGGGVVWSTSLVPPGEGDNQATGGGMAYSDGVLYVSSGFGRLTALDARSGTVRWRQRLNATGSGMPTVRDGLVYLVAGDDTGWAIRTSNGRIAWQIQGTPSVGNVLGAPAPALTGDLAVFAFASGDIVASFRKGGLRRWTAAVAGQRKGRAVARIADVTGGPVVVGNRIYVGNHSGRTVAFEADSGDRIWTANEGALTPVWPAGNSVYLISDRNQLIRLASSDGSLIWARELPGFVRDKPRKRGRSYAHYGPLLAGGRIVVASSDGLLRFFDPTGGALVGTVEVPGGATTQPVVAGGTLYVVSTEGELHAFR</sequence>
<dbReference type="InterPro" id="IPR018391">
    <property type="entry name" value="PQQ_b-propeller_rpt"/>
</dbReference>
<protein>
    <submittedName>
        <fullName evidence="2">Outer membrane protein assembly factor BamB, contains PQQ-like beta-propeller repeat</fullName>
    </submittedName>
</protein>